<dbReference type="PANTHER" id="PTHR42760:SF133">
    <property type="entry name" value="3-OXOACYL-[ACYL-CARRIER-PROTEIN] REDUCTASE"/>
    <property type="match status" value="1"/>
</dbReference>
<name>A0A381X1X2_9ZZZZ</name>
<accession>A0A381X1X2</accession>
<dbReference type="PRINTS" id="PR00081">
    <property type="entry name" value="GDHRDH"/>
</dbReference>
<evidence type="ECO:0000256" key="1">
    <source>
        <dbReference type="ARBA" id="ARBA00006484"/>
    </source>
</evidence>
<sequence>MTASNPLMVVTGGSRGIGAATSRLGATRGYRVAVGFHANGAEAEAVVRGIHQTGGEAKAFPLDVADPASVERFFADIDRDMGRPQALVNGAGMTGRACGILNLTPDIAGQVIGVNLLGALYCVRAAALRMSATRGGAGGAIVNISSETARVGGNRVSAYASAKAGINALTVAVARE</sequence>
<evidence type="ECO:0000313" key="3">
    <source>
        <dbReference type="EMBL" id="SVA58789.1"/>
    </source>
</evidence>
<dbReference type="PANTHER" id="PTHR42760">
    <property type="entry name" value="SHORT-CHAIN DEHYDROGENASES/REDUCTASES FAMILY MEMBER"/>
    <property type="match status" value="1"/>
</dbReference>
<dbReference type="InterPro" id="IPR002347">
    <property type="entry name" value="SDR_fam"/>
</dbReference>
<feature type="non-terminal residue" evidence="3">
    <location>
        <position position="176"/>
    </location>
</feature>
<organism evidence="3">
    <name type="scientific">marine metagenome</name>
    <dbReference type="NCBI Taxonomy" id="408172"/>
    <lineage>
        <taxon>unclassified sequences</taxon>
        <taxon>metagenomes</taxon>
        <taxon>ecological metagenomes</taxon>
    </lineage>
</organism>
<dbReference type="PROSITE" id="PS00061">
    <property type="entry name" value="ADH_SHORT"/>
    <property type="match status" value="1"/>
</dbReference>
<evidence type="ECO:0000256" key="2">
    <source>
        <dbReference type="ARBA" id="ARBA00023002"/>
    </source>
</evidence>
<gene>
    <name evidence="3" type="ORF">METZ01_LOCUS111643</name>
</gene>
<comment type="similarity">
    <text evidence="1">Belongs to the short-chain dehydrogenases/reductases (SDR) family.</text>
</comment>
<dbReference type="Gene3D" id="3.40.50.720">
    <property type="entry name" value="NAD(P)-binding Rossmann-like Domain"/>
    <property type="match status" value="1"/>
</dbReference>
<dbReference type="EMBL" id="UINC01013640">
    <property type="protein sequence ID" value="SVA58789.1"/>
    <property type="molecule type" value="Genomic_DNA"/>
</dbReference>
<reference evidence="3" key="1">
    <citation type="submission" date="2018-05" db="EMBL/GenBank/DDBJ databases">
        <authorList>
            <person name="Lanie J.A."/>
            <person name="Ng W.-L."/>
            <person name="Kazmierczak K.M."/>
            <person name="Andrzejewski T.M."/>
            <person name="Davidsen T.M."/>
            <person name="Wayne K.J."/>
            <person name="Tettelin H."/>
            <person name="Glass J.I."/>
            <person name="Rusch D."/>
            <person name="Podicherti R."/>
            <person name="Tsui H.-C.T."/>
            <person name="Winkler M.E."/>
        </authorList>
    </citation>
    <scope>NUCLEOTIDE SEQUENCE</scope>
</reference>
<dbReference type="PRINTS" id="PR00080">
    <property type="entry name" value="SDRFAMILY"/>
</dbReference>
<dbReference type="InterPro" id="IPR036291">
    <property type="entry name" value="NAD(P)-bd_dom_sf"/>
</dbReference>
<dbReference type="AlphaFoldDB" id="A0A381X1X2"/>
<dbReference type="SUPFAM" id="SSF51735">
    <property type="entry name" value="NAD(P)-binding Rossmann-fold domains"/>
    <property type="match status" value="1"/>
</dbReference>
<keyword evidence="2" id="KW-0560">Oxidoreductase</keyword>
<dbReference type="CDD" id="cd05233">
    <property type="entry name" value="SDR_c"/>
    <property type="match status" value="1"/>
</dbReference>
<dbReference type="InterPro" id="IPR020904">
    <property type="entry name" value="Sc_DH/Rdtase_CS"/>
</dbReference>
<dbReference type="GO" id="GO:0016616">
    <property type="term" value="F:oxidoreductase activity, acting on the CH-OH group of donors, NAD or NADP as acceptor"/>
    <property type="evidence" value="ECO:0007669"/>
    <property type="project" value="TreeGrafter"/>
</dbReference>
<dbReference type="Pfam" id="PF00106">
    <property type="entry name" value="adh_short"/>
    <property type="match status" value="1"/>
</dbReference>
<protein>
    <submittedName>
        <fullName evidence="3">Uncharacterized protein</fullName>
    </submittedName>
</protein>
<proteinExistence type="inferred from homology"/>